<accession>A0A1R3JZU5</accession>
<proteinExistence type="predicted"/>
<evidence type="ECO:0000313" key="5">
    <source>
        <dbReference type="Proteomes" id="UP000187203"/>
    </source>
</evidence>
<feature type="compositionally biased region" description="Polar residues" evidence="2">
    <location>
        <begin position="656"/>
        <end position="665"/>
    </location>
</feature>
<comment type="caution">
    <text evidence="4">The sequence shown here is derived from an EMBL/GenBank/DDBJ whole genome shotgun (WGS) entry which is preliminary data.</text>
</comment>
<protein>
    <recommendedName>
        <fullName evidence="3">ARID domain-containing protein</fullName>
    </recommendedName>
</protein>
<evidence type="ECO:0000259" key="3">
    <source>
        <dbReference type="PROSITE" id="PS51011"/>
    </source>
</evidence>
<dbReference type="InterPro" id="IPR036431">
    <property type="entry name" value="ARID_dom_sf"/>
</dbReference>
<evidence type="ECO:0000256" key="1">
    <source>
        <dbReference type="ARBA" id="ARBA00023242"/>
    </source>
</evidence>
<gene>
    <name evidence="4" type="ORF">COLO4_12732</name>
</gene>
<dbReference type="SMART" id="SM01014">
    <property type="entry name" value="ARID"/>
    <property type="match status" value="1"/>
</dbReference>
<dbReference type="PROSITE" id="PS51011">
    <property type="entry name" value="ARID"/>
    <property type="match status" value="1"/>
</dbReference>
<keyword evidence="1" id="KW-0539">Nucleus</keyword>
<keyword evidence="5" id="KW-1185">Reference proteome</keyword>
<feature type="compositionally biased region" description="Polar residues" evidence="2">
    <location>
        <begin position="673"/>
        <end position="682"/>
    </location>
</feature>
<feature type="region of interest" description="Disordered" evidence="2">
    <location>
        <begin position="632"/>
        <end position="682"/>
    </location>
</feature>
<feature type="domain" description="ARID" evidence="3">
    <location>
        <begin position="46"/>
        <end position="139"/>
    </location>
</feature>
<dbReference type="SMART" id="SM00501">
    <property type="entry name" value="BRIGHT"/>
    <property type="match status" value="1"/>
</dbReference>
<feature type="region of interest" description="Disordered" evidence="2">
    <location>
        <begin position="423"/>
        <end position="458"/>
    </location>
</feature>
<dbReference type="InterPro" id="IPR001005">
    <property type="entry name" value="SANT/Myb"/>
</dbReference>
<dbReference type="PANTHER" id="PTHR46410:SF1">
    <property type="entry name" value="AT-RICH INTERACTIVE DOMAIN-CONTAINING PROTEIN 1"/>
    <property type="match status" value="1"/>
</dbReference>
<name>A0A1R3JZU5_9ROSI</name>
<dbReference type="InterPro" id="IPR001606">
    <property type="entry name" value="ARID_dom"/>
</dbReference>
<dbReference type="OrthoDB" id="1938591at2759"/>
<evidence type="ECO:0000256" key="2">
    <source>
        <dbReference type="SAM" id="MobiDB-lite"/>
    </source>
</evidence>
<sequence length="682" mass="77117">MAGWSMTADGSSLDCAKTPENLQHSGTWVDLEPSSEEGSFLESEHDRFRFSFNKILESFLREICAQGCFWPLPPMLGDGKPVDLLKLFLVVREKGGYDVVSGSGLWDLVAKESGLGSGLASSVKLVYVKYLGVLEGWLESIVDSKHLKSESSYSGQLMELGAELKGFLLESDKKVLEFSEMEESLVAGSDEGEKCVKDEESMHIGLTKRVLDYEDVEKLQNGDYLKSLVVNTDDECEEMPSDLGKSVEMPMPSDLGKSVVKSSDAVKMYKEDEVKSEFLEDSAECKLSTNIVDVDDDDDDDDVVILESNDIKENFSSLKRKRDSTSGMLNWVTEIAKDPCDPVIGSLPDRSRWKSHGNEELWKQVLLFREVAFLRKDDHSSADQSNWQKYPKMHPCMYDDQTKFGYNLRERFTSKNQILEKKASKGHVYSPSPSLGIRSDHDSSMVGIDKQSHGASDPARPVSVFEYVADTPVPIGPKFQAEVPEWTEVASESDAKWLGTRIWPLDKKEHRPLVEVDRIGKGRQDSCGCPLQGSIECVKFHVAERRRKVKLELGSAFNQWKFDKMGEEVALAWKEEDKKMLSLIVKSNPSSLGKCFWDEIRKYFRRKSREEIACYYYNVFILQRRAYQNRSTPSNIYSDDEEPEADSGNSHEAVKSRTSILNTPKKSQKKSRITTSSSKYRS</sequence>
<dbReference type="AlphaFoldDB" id="A0A1R3JZU5"/>
<dbReference type="Proteomes" id="UP000187203">
    <property type="component" value="Unassembled WGS sequence"/>
</dbReference>
<dbReference type="EMBL" id="AWUE01014941">
    <property type="protein sequence ID" value="OMP00373.1"/>
    <property type="molecule type" value="Genomic_DNA"/>
</dbReference>
<dbReference type="CDD" id="cd00167">
    <property type="entry name" value="SANT"/>
    <property type="match status" value="1"/>
</dbReference>
<dbReference type="CDD" id="cd16100">
    <property type="entry name" value="ARID"/>
    <property type="match status" value="1"/>
</dbReference>
<dbReference type="PANTHER" id="PTHR46410">
    <property type="entry name" value="AT-RICH INTERACTIVE DOMAIN-CONTAINING PROTEIN 2"/>
    <property type="match status" value="1"/>
</dbReference>
<organism evidence="4 5">
    <name type="scientific">Corchorus olitorius</name>
    <dbReference type="NCBI Taxonomy" id="93759"/>
    <lineage>
        <taxon>Eukaryota</taxon>
        <taxon>Viridiplantae</taxon>
        <taxon>Streptophyta</taxon>
        <taxon>Embryophyta</taxon>
        <taxon>Tracheophyta</taxon>
        <taxon>Spermatophyta</taxon>
        <taxon>Magnoliopsida</taxon>
        <taxon>eudicotyledons</taxon>
        <taxon>Gunneridae</taxon>
        <taxon>Pentapetalae</taxon>
        <taxon>rosids</taxon>
        <taxon>malvids</taxon>
        <taxon>Malvales</taxon>
        <taxon>Malvaceae</taxon>
        <taxon>Grewioideae</taxon>
        <taxon>Apeibeae</taxon>
        <taxon>Corchorus</taxon>
    </lineage>
</organism>
<dbReference type="SUPFAM" id="SSF46774">
    <property type="entry name" value="ARID-like"/>
    <property type="match status" value="1"/>
</dbReference>
<dbReference type="GO" id="GO:0003677">
    <property type="term" value="F:DNA binding"/>
    <property type="evidence" value="ECO:0007669"/>
    <property type="project" value="InterPro"/>
</dbReference>
<dbReference type="SMART" id="SM01189">
    <property type="entry name" value="ELM2"/>
    <property type="match status" value="1"/>
</dbReference>
<dbReference type="InterPro" id="IPR000949">
    <property type="entry name" value="ELM2_dom"/>
</dbReference>
<dbReference type="Gene3D" id="1.10.150.60">
    <property type="entry name" value="ARID DNA-binding domain"/>
    <property type="match status" value="1"/>
</dbReference>
<dbReference type="Pfam" id="PF01388">
    <property type="entry name" value="ARID"/>
    <property type="match status" value="1"/>
</dbReference>
<reference evidence="5" key="1">
    <citation type="submission" date="2013-09" db="EMBL/GenBank/DDBJ databases">
        <title>Corchorus olitorius genome sequencing.</title>
        <authorList>
            <person name="Alam M."/>
            <person name="Haque M.S."/>
            <person name="Islam M.S."/>
            <person name="Emdad E.M."/>
            <person name="Islam M.M."/>
            <person name="Ahmed B."/>
            <person name="Halim A."/>
            <person name="Hossen Q.M.M."/>
            <person name="Hossain M.Z."/>
            <person name="Ahmed R."/>
            <person name="Khan M.M."/>
            <person name="Islam R."/>
            <person name="Rashid M.M."/>
            <person name="Khan S.A."/>
            <person name="Rahman M.S."/>
            <person name="Alam M."/>
            <person name="Yahiya A.S."/>
            <person name="Khan M.S."/>
            <person name="Azam M.S."/>
            <person name="Haque T."/>
            <person name="Lashkar M.Z.H."/>
            <person name="Akhand A.I."/>
            <person name="Morshed G."/>
            <person name="Roy S."/>
            <person name="Uddin K.S."/>
            <person name="Rabeya T."/>
            <person name="Hossain A.S."/>
            <person name="Chowdhury A."/>
            <person name="Snigdha A.R."/>
            <person name="Mortoza M.S."/>
            <person name="Matin S.A."/>
            <person name="Hoque S.M.E."/>
            <person name="Islam M.K."/>
            <person name="Roy D.K."/>
            <person name="Haider R."/>
            <person name="Moosa M.M."/>
            <person name="Elias S.M."/>
            <person name="Hasan A.M."/>
            <person name="Jahan S."/>
            <person name="Shafiuddin M."/>
            <person name="Mahmood N."/>
            <person name="Shommy N.S."/>
        </authorList>
    </citation>
    <scope>NUCLEOTIDE SEQUENCE [LARGE SCALE GENOMIC DNA]</scope>
    <source>
        <strain evidence="5">cv. O-4</strain>
    </source>
</reference>
<evidence type="ECO:0000313" key="4">
    <source>
        <dbReference type="EMBL" id="OMP00373.1"/>
    </source>
</evidence>
<dbReference type="STRING" id="93759.A0A1R3JZU5"/>